<reference evidence="11" key="1">
    <citation type="submission" date="2012-01" db="EMBL/GenBank/DDBJ databases">
        <title>The Genome Sequence of Treponema denticola H-22.</title>
        <authorList>
            <consortium name="The Broad Institute Genome Sequencing Platform"/>
            <person name="Earl A."/>
            <person name="Ward D."/>
            <person name="Feldgarden M."/>
            <person name="Gevers D."/>
            <person name="Blanton J.M."/>
            <person name="Fenno C.J."/>
            <person name="Baranova O.V."/>
            <person name="Mathney J."/>
            <person name="Dewhirst F.E."/>
            <person name="Izard J."/>
            <person name="Young S.K."/>
            <person name="Zeng Q."/>
            <person name="Gargeya S."/>
            <person name="Fitzgerald M."/>
            <person name="Haas B."/>
            <person name="Abouelleil A."/>
            <person name="Alvarado L."/>
            <person name="Arachchi H.M."/>
            <person name="Berlin A."/>
            <person name="Chapman S.B."/>
            <person name="Gearin G."/>
            <person name="Goldberg J."/>
            <person name="Griggs A."/>
            <person name="Gujja S."/>
            <person name="Hansen M."/>
            <person name="Heiman D."/>
            <person name="Howarth C."/>
            <person name="Larimer J."/>
            <person name="Lui A."/>
            <person name="MacDonald P.J.P."/>
            <person name="McCowen C."/>
            <person name="Montmayeur A."/>
            <person name="Murphy C."/>
            <person name="Neiman D."/>
            <person name="Pearson M."/>
            <person name="Priest M."/>
            <person name="Roberts A."/>
            <person name="Saif S."/>
            <person name="Shea T."/>
            <person name="Sisk P."/>
            <person name="Stolte C."/>
            <person name="Sykes S."/>
            <person name="Wortman J."/>
            <person name="Nusbaum C."/>
            <person name="Birren B."/>
        </authorList>
    </citation>
    <scope>NUCLEOTIDE SEQUENCE [LARGE SCALE GENOMIC DNA]</scope>
    <source>
        <strain evidence="11">H-22</strain>
    </source>
</reference>
<evidence type="ECO:0000256" key="4">
    <source>
        <dbReference type="ARBA" id="ARBA00022605"/>
    </source>
</evidence>
<evidence type="ECO:0000256" key="3">
    <source>
        <dbReference type="ARBA" id="ARBA00012640"/>
    </source>
</evidence>
<dbReference type="Proteomes" id="UP000011705">
    <property type="component" value="Chromosome"/>
</dbReference>
<evidence type="ECO:0000256" key="1">
    <source>
        <dbReference type="ARBA" id="ARBA00001946"/>
    </source>
</evidence>
<dbReference type="GO" id="GO:0036424">
    <property type="term" value="F:L-phosphoserine phosphatase activity"/>
    <property type="evidence" value="ECO:0007669"/>
    <property type="project" value="TreeGrafter"/>
</dbReference>
<keyword evidence="4" id="KW-0028">Amino-acid biosynthesis</keyword>
<evidence type="ECO:0000256" key="9">
    <source>
        <dbReference type="ARBA" id="ARBA00048138"/>
    </source>
</evidence>
<protein>
    <recommendedName>
        <fullName evidence="3">phosphoserine phosphatase</fullName>
        <ecNumber evidence="3">3.1.3.3</ecNumber>
    </recommendedName>
</protein>
<dbReference type="Gene3D" id="1.20.1440.320">
    <property type="match status" value="1"/>
</dbReference>
<dbReference type="AlphaFoldDB" id="A0A0E2E695"/>
<organism evidence="11">
    <name type="scientific">Treponema denticola H-22</name>
    <dbReference type="NCBI Taxonomy" id="999432"/>
    <lineage>
        <taxon>Bacteria</taxon>
        <taxon>Pseudomonadati</taxon>
        <taxon>Spirochaetota</taxon>
        <taxon>Spirochaetia</taxon>
        <taxon>Spirochaetales</taxon>
        <taxon>Treponemataceae</taxon>
        <taxon>Treponema</taxon>
    </lineage>
</organism>
<dbReference type="HOGENOM" id="CLU_035114_0_0_12"/>
<comment type="pathway">
    <text evidence="2">Amino-acid biosynthesis; L-serine biosynthesis; L-serine from 3-phospho-D-glycerate: step 3/3.</text>
</comment>
<keyword evidence="6" id="KW-0378">Hydrolase</keyword>
<accession>A0A0E2E695</accession>
<dbReference type="Gene3D" id="3.40.50.1000">
    <property type="entry name" value="HAD superfamily/HAD-like"/>
    <property type="match status" value="1"/>
</dbReference>
<comment type="caution">
    <text evidence="11">The sequence shown here is derived from an EMBL/GenBank/DDBJ whole genome shotgun (WGS) entry which is preliminary data.</text>
</comment>
<dbReference type="EMBL" id="AGDV01000006">
    <property type="protein sequence ID" value="EMB34929.1"/>
    <property type="molecule type" value="Genomic_DNA"/>
</dbReference>
<comment type="cofactor">
    <cofactor evidence="1">
        <name>Mg(2+)</name>
        <dbReference type="ChEBI" id="CHEBI:18420"/>
    </cofactor>
</comment>
<evidence type="ECO:0000313" key="11">
    <source>
        <dbReference type="EMBL" id="EMB34929.1"/>
    </source>
</evidence>
<evidence type="ECO:0000256" key="2">
    <source>
        <dbReference type="ARBA" id="ARBA00005135"/>
    </source>
</evidence>
<dbReference type="GO" id="GO:0000287">
    <property type="term" value="F:magnesium ion binding"/>
    <property type="evidence" value="ECO:0007669"/>
    <property type="project" value="TreeGrafter"/>
</dbReference>
<dbReference type="PATRIC" id="fig|999432.5.peg.723"/>
<comment type="catalytic activity">
    <reaction evidence="10">
        <text>O-phospho-D-serine + H2O = D-serine + phosphate</text>
        <dbReference type="Rhea" id="RHEA:24873"/>
        <dbReference type="ChEBI" id="CHEBI:15377"/>
        <dbReference type="ChEBI" id="CHEBI:35247"/>
        <dbReference type="ChEBI" id="CHEBI:43474"/>
        <dbReference type="ChEBI" id="CHEBI:58680"/>
        <dbReference type="EC" id="3.1.3.3"/>
    </reaction>
</comment>
<dbReference type="GO" id="GO:0006564">
    <property type="term" value="P:L-serine biosynthetic process"/>
    <property type="evidence" value="ECO:0007669"/>
    <property type="project" value="UniProtKB-KW"/>
</dbReference>
<dbReference type="InterPro" id="IPR023214">
    <property type="entry name" value="HAD_sf"/>
</dbReference>
<gene>
    <name evidence="11" type="ORF">HMPREF9726_00695</name>
</gene>
<evidence type="ECO:0000256" key="10">
    <source>
        <dbReference type="ARBA" id="ARBA00048523"/>
    </source>
</evidence>
<dbReference type="PANTHER" id="PTHR43344">
    <property type="entry name" value="PHOSPHOSERINE PHOSPHATASE"/>
    <property type="match status" value="1"/>
</dbReference>
<dbReference type="InterPro" id="IPR050582">
    <property type="entry name" value="HAD-like_SerB"/>
</dbReference>
<keyword evidence="7" id="KW-0460">Magnesium</keyword>
<dbReference type="InterPro" id="IPR036412">
    <property type="entry name" value="HAD-like_sf"/>
</dbReference>
<dbReference type="GO" id="GO:0005737">
    <property type="term" value="C:cytoplasm"/>
    <property type="evidence" value="ECO:0007669"/>
    <property type="project" value="TreeGrafter"/>
</dbReference>
<name>A0A0E2E695_TREDN</name>
<comment type="catalytic activity">
    <reaction evidence="9">
        <text>O-phospho-L-serine + H2O = L-serine + phosphate</text>
        <dbReference type="Rhea" id="RHEA:21208"/>
        <dbReference type="ChEBI" id="CHEBI:15377"/>
        <dbReference type="ChEBI" id="CHEBI:33384"/>
        <dbReference type="ChEBI" id="CHEBI:43474"/>
        <dbReference type="ChEBI" id="CHEBI:57524"/>
        <dbReference type="EC" id="3.1.3.3"/>
    </reaction>
</comment>
<evidence type="ECO:0000256" key="7">
    <source>
        <dbReference type="ARBA" id="ARBA00022842"/>
    </source>
</evidence>
<keyword evidence="5" id="KW-0479">Metal-binding</keyword>
<dbReference type="EC" id="3.1.3.3" evidence="3"/>
<evidence type="ECO:0000256" key="8">
    <source>
        <dbReference type="ARBA" id="ARBA00023299"/>
    </source>
</evidence>
<keyword evidence="8" id="KW-0718">Serine biosynthesis</keyword>
<dbReference type="PANTHER" id="PTHR43344:SF2">
    <property type="entry name" value="PHOSPHOSERINE PHOSPHATASE"/>
    <property type="match status" value="1"/>
</dbReference>
<proteinExistence type="predicted"/>
<dbReference type="SUPFAM" id="SSF56784">
    <property type="entry name" value="HAD-like"/>
    <property type="match status" value="1"/>
</dbReference>
<evidence type="ECO:0000256" key="5">
    <source>
        <dbReference type="ARBA" id="ARBA00022723"/>
    </source>
</evidence>
<evidence type="ECO:0000256" key="6">
    <source>
        <dbReference type="ARBA" id="ARBA00022801"/>
    </source>
</evidence>
<sequence length="407" mass="46261">MLILPPPIDFILQFIHNAIMLNDDALILKTGNWEPQNKKRLEKLIREKAFNGNYAVFDWDFTSIFYDTQDNLFVYQIENLCFNLNPEEFNQTIRAGIPQDEILPHTINIEGRALTAGELSDDLNERYEFLYKNYLNLGGKMSLAEITLTEEFIDFKAKMLVLMRGAASLCGVDIGQSVSTGMTIEELSVLTEKAIDQGLKDEIKTYRVRSSSVLKGRAGEVEGGYRKGLRVQEEMQDLFSALRKNGIEVYICSASQEDNVRVFASNPKYGYKLESKNVFGRRRLLDENKKLTVIDDTSIPATRREGKAEAIKKVIALKHQNKAPVLIAGDGDGDFYMMDAFKDEALILIFNRSPKKEAKIYPILMSGIKERENPDARIIVQHRNNQKGCFISKAPEEEKPLDSLPEK</sequence>
<dbReference type="Pfam" id="PF12710">
    <property type="entry name" value="HAD"/>
    <property type="match status" value="1"/>
</dbReference>